<feature type="transmembrane region" description="Helical" evidence="5">
    <location>
        <begin position="20"/>
        <end position="41"/>
    </location>
</feature>
<feature type="domain" description="MARVEL" evidence="6">
    <location>
        <begin position="20"/>
        <end position="146"/>
    </location>
</feature>
<evidence type="ECO:0000256" key="4">
    <source>
        <dbReference type="ARBA" id="ARBA00023136"/>
    </source>
</evidence>
<evidence type="ECO:0000313" key="7">
    <source>
        <dbReference type="EMBL" id="PSN60520.1"/>
    </source>
</evidence>
<dbReference type="AlphaFoldDB" id="A0A2T2N557"/>
<evidence type="ECO:0000256" key="5">
    <source>
        <dbReference type="SAM" id="Phobius"/>
    </source>
</evidence>
<reference evidence="7 8" key="1">
    <citation type="journal article" date="2018" name="Front. Microbiol.">
        <title>Genome-Wide Analysis of Corynespora cassiicola Leaf Fall Disease Putative Effectors.</title>
        <authorList>
            <person name="Lopez D."/>
            <person name="Ribeiro S."/>
            <person name="Label P."/>
            <person name="Fumanal B."/>
            <person name="Venisse J.S."/>
            <person name="Kohler A."/>
            <person name="de Oliveira R.R."/>
            <person name="Labutti K."/>
            <person name="Lipzen A."/>
            <person name="Lail K."/>
            <person name="Bauer D."/>
            <person name="Ohm R.A."/>
            <person name="Barry K.W."/>
            <person name="Spatafora J."/>
            <person name="Grigoriev I.V."/>
            <person name="Martin F.M."/>
            <person name="Pujade-Renaud V."/>
        </authorList>
    </citation>
    <scope>NUCLEOTIDE SEQUENCE [LARGE SCALE GENOMIC DNA]</scope>
    <source>
        <strain evidence="7 8">Philippines</strain>
    </source>
</reference>
<dbReference type="PANTHER" id="PTHR37451:SF1">
    <property type="entry name" value="MARVEL DOMAIN-CONTAINING PROTEIN"/>
    <property type="match status" value="1"/>
</dbReference>
<proteinExistence type="predicted"/>
<accession>A0A2T2N557</accession>
<evidence type="ECO:0000256" key="3">
    <source>
        <dbReference type="ARBA" id="ARBA00022989"/>
    </source>
</evidence>
<gene>
    <name evidence="7" type="ORF">BS50DRAFT_593624</name>
</gene>
<dbReference type="InterPro" id="IPR008253">
    <property type="entry name" value="Marvel"/>
</dbReference>
<dbReference type="GO" id="GO:0016020">
    <property type="term" value="C:membrane"/>
    <property type="evidence" value="ECO:0007669"/>
    <property type="project" value="UniProtKB-SubCell"/>
</dbReference>
<dbReference type="PANTHER" id="PTHR37451">
    <property type="entry name" value="MARVEL DOMAIN"/>
    <property type="match status" value="1"/>
</dbReference>
<sequence length="150" mass="16642">MPFSVYLPAGGTVPTQRYFWIVRAFQLLFAFLILVLTSYALSVHQGGPIRPALIATNVISVFTMIPILPLVTPLHDIQDKIYDPRIALLLKTIATLFWLAAFSALASHQDNYSAYGSDDALAEPLFRGCTKCRHAWRTGEAVTAFSILEL</sequence>
<evidence type="ECO:0000259" key="6">
    <source>
        <dbReference type="Pfam" id="PF01284"/>
    </source>
</evidence>
<keyword evidence="8" id="KW-1185">Reference proteome</keyword>
<keyword evidence="2 5" id="KW-0812">Transmembrane</keyword>
<dbReference type="EMBL" id="KZ678148">
    <property type="protein sequence ID" value="PSN60520.1"/>
    <property type="molecule type" value="Genomic_DNA"/>
</dbReference>
<evidence type="ECO:0000313" key="8">
    <source>
        <dbReference type="Proteomes" id="UP000240883"/>
    </source>
</evidence>
<feature type="transmembrane region" description="Helical" evidence="5">
    <location>
        <begin position="53"/>
        <end position="74"/>
    </location>
</feature>
<keyword evidence="4 5" id="KW-0472">Membrane</keyword>
<dbReference type="OrthoDB" id="3798631at2759"/>
<evidence type="ECO:0000256" key="2">
    <source>
        <dbReference type="ARBA" id="ARBA00022692"/>
    </source>
</evidence>
<comment type="subcellular location">
    <subcellularLocation>
        <location evidence="1">Membrane</location>
        <topology evidence="1">Multi-pass membrane protein</topology>
    </subcellularLocation>
</comment>
<organism evidence="7 8">
    <name type="scientific">Corynespora cassiicola Philippines</name>
    <dbReference type="NCBI Taxonomy" id="1448308"/>
    <lineage>
        <taxon>Eukaryota</taxon>
        <taxon>Fungi</taxon>
        <taxon>Dikarya</taxon>
        <taxon>Ascomycota</taxon>
        <taxon>Pezizomycotina</taxon>
        <taxon>Dothideomycetes</taxon>
        <taxon>Pleosporomycetidae</taxon>
        <taxon>Pleosporales</taxon>
        <taxon>Corynesporascaceae</taxon>
        <taxon>Corynespora</taxon>
    </lineage>
</organism>
<name>A0A2T2N557_CORCC</name>
<feature type="transmembrane region" description="Helical" evidence="5">
    <location>
        <begin position="86"/>
        <end position="106"/>
    </location>
</feature>
<keyword evidence="3 5" id="KW-1133">Transmembrane helix</keyword>
<protein>
    <recommendedName>
        <fullName evidence="6">MARVEL domain-containing protein</fullName>
    </recommendedName>
</protein>
<dbReference type="Proteomes" id="UP000240883">
    <property type="component" value="Unassembled WGS sequence"/>
</dbReference>
<dbReference type="Pfam" id="PF01284">
    <property type="entry name" value="MARVEL"/>
    <property type="match status" value="1"/>
</dbReference>
<evidence type="ECO:0000256" key="1">
    <source>
        <dbReference type="ARBA" id="ARBA00004141"/>
    </source>
</evidence>